<keyword evidence="2" id="KW-1185">Reference proteome</keyword>
<reference evidence="1" key="1">
    <citation type="submission" date="2023-06" db="EMBL/GenBank/DDBJ databases">
        <authorList>
            <consortium name="Lawrence Berkeley National Laboratory"/>
            <person name="Ahrendt S."/>
            <person name="Sahu N."/>
            <person name="Indic B."/>
            <person name="Wong-Bajracharya J."/>
            <person name="Merenyi Z."/>
            <person name="Ke H.-M."/>
            <person name="Monk M."/>
            <person name="Kocsube S."/>
            <person name="Drula E."/>
            <person name="Lipzen A."/>
            <person name="Balint B."/>
            <person name="Henrissat B."/>
            <person name="Andreopoulos B."/>
            <person name="Martin F.M."/>
            <person name="Harder C.B."/>
            <person name="Rigling D."/>
            <person name="Ford K.L."/>
            <person name="Foster G.D."/>
            <person name="Pangilinan J."/>
            <person name="Papanicolaou A."/>
            <person name="Barry K."/>
            <person name="LaButti K."/>
            <person name="Viragh M."/>
            <person name="Koriabine M."/>
            <person name="Yan M."/>
            <person name="Riley R."/>
            <person name="Champramary S."/>
            <person name="Plett K.L."/>
            <person name="Tsai I.J."/>
            <person name="Slot J."/>
            <person name="Sipos G."/>
            <person name="Plett J."/>
            <person name="Nagy L.G."/>
            <person name="Grigoriev I.V."/>
        </authorList>
    </citation>
    <scope>NUCLEOTIDE SEQUENCE</scope>
    <source>
        <strain evidence="1">HWK02</strain>
    </source>
</reference>
<gene>
    <name evidence="1" type="ORF">EDD18DRAFT_1365241</name>
</gene>
<dbReference type="AlphaFoldDB" id="A0AA39P525"/>
<accession>A0AA39P525</accession>
<name>A0AA39P525_9AGAR</name>
<dbReference type="EMBL" id="JAUEPU010000106">
    <property type="protein sequence ID" value="KAK0477738.1"/>
    <property type="molecule type" value="Genomic_DNA"/>
</dbReference>
<sequence length="248" mass="27881">MALPSWCTPKQNAWFVSQLAKFHQAHLSNTVGTFLAASIKEFMRLWPLPECAETFAGNSPEDVAKWAKQNVHYQKRKEQIENRFKNKCGKASVVAASATTASGKQLATSNKKKIIFNLRLQRHLGVVQIYSQCYYPDRIKPNVKKAFMLAPTTLSHGQKLTIINKITHSKFQSETKEIKAEVLDALEQLHEVQAKASLRGEWTPEDYLDAIDAAPALLNRFLSDLTQQTGWWFTIIAGGPDPADRGNI</sequence>
<organism evidence="1 2">
    <name type="scientific">Armillaria luteobubalina</name>
    <dbReference type="NCBI Taxonomy" id="153913"/>
    <lineage>
        <taxon>Eukaryota</taxon>
        <taxon>Fungi</taxon>
        <taxon>Dikarya</taxon>
        <taxon>Basidiomycota</taxon>
        <taxon>Agaricomycotina</taxon>
        <taxon>Agaricomycetes</taxon>
        <taxon>Agaricomycetidae</taxon>
        <taxon>Agaricales</taxon>
        <taxon>Marasmiineae</taxon>
        <taxon>Physalacriaceae</taxon>
        <taxon>Armillaria</taxon>
    </lineage>
</organism>
<comment type="caution">
    <text evidence="1">The sequence shown here is derived from an EMBL/GenBank/DDBJ whole genome shotgun (WGS) entry which is preliminary data.</text>
</comment>
<evidence type="ECO:0000313" key="1">
    <source>
        <dbReference type="EMBL" id="KAK0477738.1"/>
    </source>
</evidence>
<evidence type="ECO:0000313" key="2">
    <source>
        <dbReference type="Proteomes" id="UP001175228"/>
    </source>
</evidence>
<proteinExistence type="predicted"/>
<dbReference type="Proteomes" id="UP001175228">
    <property type="component" value="Unassembled WGS sequence"/>
</dbReference>
<protein>
    <submittedName>
        <fullName evidence="1">Uncharacterized protein</fullName>
    </submittedName>
</protein>